<name>A0A4R7I0G8_9ACTN</name>
<dbReference type="AlphaFoldDB" id="A0A4R7I0G8"/>
<evidence type="ECO:0000313" key="1">
    <source>
        <dbReference type="EMBL" id="TDT17012.1"/>
    </source>
</evidence>
<sequence>MTWRSRLGVPHSDDVRSHRPLAAALVALAPLIVASCSGDDEPQGDAVRFCAEAAEHRSTIIDPPISDESSLEATLDFYRVMGELAPLAIAAEWNQLVVNFETAASLVPGDPDSEQLVAATAYATEPAAYAVTVWLSRNCGVEIPITTIAPQEFVPAVTTTVAPPPSTSTPG</sequence>
<gene>
    <name evidence="1" type="ORF">BDK89_2613</name>
</gene>
<protein>
    <submittedName>
        <fullName evidence="1">Uncharacterized protein</fullName>
    </submittedName>
</protein>
<organism evidence="1 2">
    <name type="scientific">Ilumatobacter fluminis</name>
    <dbReference type="NCBI Taxonomy" id="467091"/>
    <lineage>
        <taxon>Bacteria</taxon>
        <taxon>Bacillati</taxon>
        <taxon>Actinomycetota</taxon>
        <taxon>Acidimicrobiia</taxon>
        <taxon>Acidimicrobiales</taxon>
        <taxon>Ilumatobacteraceae</taxon>
        <taxon>Ilumatobacter</taxon>
    </lineage>
</organism>
<proteinExistence type="predicted"/>
<evidence type="ECO:0000313" key="2">
    <source>
        <dbReference type="Proteomes" id="UP000294558"/>
    </source>
</evidence>
<comment type="caution">
    <text evidence="1">The sequence shown here is derived from an EMBL/GenBank/DDBJ whole genome shotgun (WGS) entry which is preliminary data.</text>
</comment>
<keyword evidence="2" id="KW-1185">Reference proteome</keyword>
<dbReference type="Proteomes" id="UP000294558">
    <property type="component" value="Unassembled WGS sequence"/>
</dbReference>
<reference evidence="1 2" key="1">
    <citation type="submission" date="2019-03" db="EMBL/GenBank/DDBJ databases">
        <title>Sequencing the genomes of 1000 actinobacteria strains.</title>
        <authorList>
            <person name="Klenk H.-P."/>
        </authorList>
    </citation>
    <scope>NUCLEOTIDE SEQUENCE [LARGE SCALE GENOMIC DNA]</scope>
    <source>
        <strain evidence="1 2">DSM 18936</strain>
    </source>
</reference>
<dbReference type="EMBL" id="SOAU01000001">
    <property type="protein sequence ID" value="TDT17012.1"/>
    <property type="molecule type" value="Genomic_DNA"/>
</dbReference>
<accession>A0A4R7I0G8</accession>